<accession>A0AB32ZZ87</accession>
<dbReference type="KEGG" id="amg:AMEC673_10685"/>
<dbReference type="RefSeq" id="WP_014976703.1">
    <property type="nucleotide sequence ID" value="NC_018678.1"/>
</dbReference>
<gene>
    <name evidence="1" type="ordered locus">AMEC673_10685</name>
</gene>
<dbReference type="Proteomes" id="UP000006296">
    <property type="component" value="Chromosome"/>
</dbReference>
<evidence type="ECO:0000313" key="1">
    <source>
        <dbReference type="EMBL" id="AFT74829.1"/>
    </source>
</evidence>
<proteinExistence type="predicted"/>
<name>A0AB32ZZ87_ALTME</name>
<protein>
    <submittedName>
        <fullName evidence="1">Uncharacterized protein</fullName>
    </submittedName>
</protein>
<dbReference type="EMBL" id="CP003844">
    <property type="protein sequence ID" value="AFT74829.1"/>
    <property type="molecule type" value="Genomic_DNA"/>
</dbReference>
<sequence length="142" mass="16159">MKIFIGIVVLTSALIAIIAFSNQAQVFLLHKMYSLGSGMDDGATELFIRNKHRYKSVVLELLNAETPNTYKAQASFLFGELLLDDPEIHEKIEDISVNHPNKQIRCFWFDVMDGRFEHELIAGSESDKFATYVVRDKGSRCE</sequence>
<dbReference type="AlphaFoldDB" id="A0AB32ZZ87"/>
<evidence type="ECO:0000313" key="2">
    <source>
        <dbReference type="Proteomes" id="UP000006296"/>
    </source>
</evidence>
<reference evidence="2" key="1">
    <citation type="journal article" date="2012" name="Sci. Rep.">
        <title>Genomes of surface isolates of Alteromonas macleodii: the life of a widespread marine opportunistic copiotroph.</title>
        <authorList>
            <person name="Lopez-Perez M."/>
            <person name="Gonzaga A."/>
            <person name="Martin-Cuadrado A.B."/>
            <person name="Onyshchenko O."/>
            <person name="Ghavidel A."/>
            <person name="Ghai R."/>
            <person name="Rodriguez-Valera F."/>
        </authorList>
    </citation>
    <scope>NUCLEOTIDE SEQUENCE [LARGE SCALE GENOMIC DNA]</scope>
    <source>
        <strain evidence="2">English Channel 673</strain>
    </source>
</reference>
<organism evidence="1 2">
    <name type="scientific">Alteromonas macleodii (strain English Channel 673)</name>
    <dbReference type="NCBI Taxonomy" id="1004788"/>
    <lineage>
        <taxon>Bacteria</taxon>
        <taxon>Pseudomonadati</taxon>
        <taxon>Pseudomonadota</taxon>
        <taxon>Gammaproteobacteria</taxon>
        <taxon>Alteromonadales</taxon>
        <taxon>Alteromonadaceae</taxon>
        <taxon>Alteromonas/Salinimonas group</taxon>
        <taxon>Alteromonas</taxon>
    </lineage>
</organism>